<dbReference type="InterPro" id="IPR006680">
    <property type="entry name" value="Amidohydro-rel"/>
</dbReference>
<dbReference type="SUPFAM" id="SSF51338">
    <property type="entry name" value="Composite domain of metallo-dependent hydrolases"/>
    <property type="match status" value="1"/>
</dbReference>
<reference evidence="3" key="1">
    <citation type="submission" date="2016-10" db="EMBL/GenBank/DDBJ databases">
        <authorList>
            <person name="Varghese N."/>
            <person name="Submissions S."/>
        </authorList>
    </citation>
    <scope>NUCLEOTIDE SEQUENCE [LARGE SCALE GENOMIC DNA]</scope>
    <source>
        <strain evidence="3">CGMCC 4.3525</strain>
    </source>
</reference>
<dbReference type="EMBL" id="FOFR01000010">
    <property type="protein sequence ID" value="SER36319.1"/>
    <property type="molecule type" value="Genomic_DNA"/>
</dbReference>
<accession>A0A1H9NKZ6</accession>
<dbReference type="InterPro" id="IPR032466">
    <property type="entry name" value="Metal_Hydrolase"/>
</dbReference>
<dbReference type="GO" id="GO:0004497">
    <property type="term" value="F:monooxygenase activity"/>
    <property type="evidence" value="ECO:0007669"/>
    <property type="project" value="UniProtKB-KW"/>
</dbReference>
<dbReference type="Gene3D" id="3.20.20.140">
    <property type="entry name" value="Metal-dependent hydrolases"/>
    <property type="match status" value="1"/>
</dbReference>
<organism evidence="2 3">
    <name type="scientific">Lentzea xinjiangensis</name>
    <dbReference type="NCBI Taxonomy" id="402600"/>
    <lineage>
        <taxon>Bacteria</taxon>
        <taxon>Bacillati</taxon>
        <taxon>Actinomycetota</taxon>
        <taxon>Actinomycetes</taxon>
        <taxon>Pseudonocardiales</taxon>
        <taxon>Pseudonocardiaceae</taxon>
        <taxon>Lentzea</taxon>
    </lineage>
</organism>
<keyword evidence="3" id="KW-1185">Reference proteome</keyword>
<feature type="domain" description="Amidohydrolase-related" evidence="1">
    <location>
        <begin position="56"/>
        <end position="399"/>
    </location>
</feature>
<dbReference type="CDD" id="cd01299">
    <property type="entry name" value="Met_dep_hydrolase_A"/>
    <property type="match status" value="1"/>
</dbReference>
<dbReference type="Gene3D" id="2.30.40.10">
    <property type="entry name" value="Urease, subunit C, domain 1"/>
    <property type="match status" value="1"/>
</dbReference>
<protein>
    <submittedName>
        <fullName evidence="2">Tryptophan 2-monooxygenase</fullName>
    </submittedName>
</protein>
<sequence>MSIATNPLIVVADRFWDGIADRPSGRTSVLVRGRHIEDVAPTRTRGAKVIDLGDRTLVPGFIDCHVHVVPDLPPDTSVSAQTLAALTALRTLLDNGFTTVRDLGCAPPSITVDLKQAQREGVVEGPRMLVAPRIISGRGGHGDKSAGLAERFGVEVGALADGVDEVIRAVRAEARLGADWIKFAGTGGFGSEHDDPELVTYSQAEVDALVTTARDLGKPTAVHAFNDEGVLRAAHAGVRSVEHASLATPSALTTLADKGIWLVPTQVVTVECLRHLDDDEFWTDKADHLRDLFRTHADRMHQRAAHPARSAVRIAFGSDASVLPHRDNWREFPAMVSTGISPLRALRAATSEAAALLATPDRGTIRPGALADLIAMPGNPFDDIDCTGNVDFVMQSGQVKRHAHP</sequence>
<dbReference type="InterPro" id="IPR011059">
    <property type="entry name" value="Metal-dep_hydrolase_composite"/>
</dbReference>
<dbReference type="InterPro" id="IPR057744">
    <property type="entry name" value="OTAase-like"/>
</dbReference>
<dbReference type="RefSeq" id="WP_218148171.1">
    <property type="nucleotide sequence ID" value="NZ_FOFR01000010.1"/>
</dbReference>
<dbReference type="Pfam" id="PF01979">
    <property type="entry name" value="Amidohydro_1"/>
    <property type="match status" value="1"/>
</dbReference>
<keyword evidence="2" id="KW-0560">Oxidoreductase</keyword>
<dbReference type="PANTHER" id="PTHR43135">
    <property type="entry name" value="ALPHA-D-RIBOSE 1-METHYLPHOSPHONATE 5-TRIPHOSPHATE DIPHOSPHATASE"/>
    <property type="match status" value="1"/>
</dbReference>
<dbReference type="Proteomes" id="UP000199352">
    <property type="component" value="Unassembled WGS sequence"/>
</dbReference>
<dbReference type="InterPro" id="IPR051781">
    <property type="entry name" value="Metallo-dep_Hydrolase"/>
</dbReference>
<name>A0A1H9NKZ6_9PSEU</name>
<keyword evidence="2" id="KW-0503">Monooxygenase</keyword>
<dbReference type="PANTHER" id="PTHR43135:SF3">
    <property type="entry name" value="ALPHA-D-RIBOSE 1-METHYLPHOSPHONATE 5-TRIPHOSPHATE DIPHOSPHATASE"/>
    <property type="match status" value="1"/>
</dbReference>
<gene>
    <name evidence="2" type="ORF">SAMN05216188_110255</name>
</gene>
<evidence type="ECO:0000313" key="3">
    <source>
        <dbReference type="Proteomes" id="UP000199352"/>
    </source>
</evidence>
<dbReference type="SUPFAM" id="SSF51556">
    <property type="entry name" value="Metallo-dependent hydrolases"/>
    <property type="match status" value="1"/>
</dbReference>
<dbReference type="STRING" id="402600.SAMN05216188_110255"/>
<dbReference type="GO" id="GO:0016810">
    <property type="term" value="F:hydrolase activity, acting on carbon-nitrogen (but not peptide) bonds"/>
    <property type="evidence" value="ECO:0007669"/>
    <property type="project" value="InterPro"/>
</dbReference>
<dbReference type="AlphaFoldDB" id="A0A1H9NKZ6"/>
<proteinExistence type="predicted"/>
<evidence type="ECO:0000259" key="1">
    <source>
        <dbReference type="Pfam" id="PF01979"/>
    </source>
</evidence>
<evidence type="ECO:0000313" key="2">
    <source>
        <dbReference type="EMBL" id="SER36319.1"/>
    </source>
</evidence>